<evidence type="ECO:0000313" key="3">
    <source>
        <dbReference type="Proteomes" id="UP000268229"/>
    </source>
</evidence>
<organism evidence="2 3">
    <name type="scientific">Neisseria animaloris</name>
    <dbReference type="NCBI Taxonomy" id="326522"/>
    <lineage>
        <taxon>Bacteria</taxon>
        <taxon>Pseudomonadati</taxon>
        <taxon>Pseudomonadota</taxon>
        <taxon>Betaproteobacteria</taxon>
        <taxon>Neisseriales</taxon>
        <taxon>Neisseriaceae</taxon>
        <taxon>Neisseria</taxon>
    </lineage>
</organism>
<gene>
    <name evidence="2" type="ORF">NCTC12227_01530</name>
</gene>
<dbReference type="KEGG" id="nani:NCTC12227_01530"/>
<name>A0A1X3CHQ4_9NEIS</name>
<accession>A0A1X3CHQ4</accession>
<dbReference type="RefSeq" id="WP_085391036.1">
    <property type="nucleotide sequence ID" value="NZ_JBGNXI010000007.1"/>
</dbReference>
<dbReference type="STRING" id="326522.BWD08_09415"/>
<feature type="signal peptide" evidence="1">
    <location>
        <begin position="1"/>
        <end position="22"/>
    </location>
</feature>
<evidence type="ECO:0008006" key="4">
    <source>
        <dbReference type="Google" id="ProtNLM"/>
    </source>
</evidence>
<keyword evidence="3" id="KW-1185">Reference proteome</keyword>
<evidence type="ECO:0000313" key="2">
    <source>
        <dbReference type="EMBL" id="VEJ21773.1"/>
    </source>
</evidence>
<sequence length="296" mass="32004">MKLSFLKMFSLALLATGCSSQSIDFVSTRATPNYTQSSLDKSLDCAGKLLSEFSPKTPRVSLFIISGITDGTVRPQALSSPLADSGAFHLRTRIHALFPSTLAKIVKEEPIIFQAVNGPIGINAFGLVNTDYLKAYQQGNLASMNFGRTHAGLPPASYLQLIPIEGAFTRNDHEDFFSRGRGANASQSKARVNGNLDYGISNSSKIISFAVNVTDPSTNTIAYATSFDLKYSATRKEFSLQLSGTEPGIGYSFSSGQIESVQSAQQVLLDAASLWVADLAYPELQLQKKCYRSQIS</sequence>
<dbReference type="Proteomes" id="UP000268229">
    <property type="component" value="Chromosome"/>
</dbReference>
<dbReference type="OrthoDB" id="8605405at2"/>
<protein>
    <recommendedName>
        <fullName evidence="4">Lipoprotein</fullName>
    </recommendedName>
</protein>
<evidence type="ECO:0000256" key="1">
    <source>
        <dbReference type="SAM" id="SignalP"/>
    </source>
</evidence>
<proteinExistence type="predicted"/>
<dbReference type="EMBL" id="LR134516">
    <property type="protein sequence ID" value="VEJ21773.1"/>
    <property type="molecule type" value="Genomic_DNA"/>
</dbReference>
<keyword evidence="1" id="KW-0732">Signal</keyword>
<reference evidence="2 3" key="1">
    <citation type="submission" date="2018-12" db="EMBL/GenBank/DDBJ databases">
        <authorList>
            <consortium name="Pathogen Informatics"/>
        </authorList>
    </citation>
    <scope>NUCLEOTIDE SEQUENCE [LARGE SCALE GENOMIC DNA]</scope>
    <source>
        <strain evidence="2 3">NCTC12227</strain>
    </source>
</reference>
<dbReference type="PROSITE" id="PS51257">
    <property type="entry name" value="PROKAR_LIPOPROTEIN"/>
    <property type="match status" value="1"/>
</dbReference>
<feature type="chain" id="PRO_5030037423" description="Lipoprotein" evidence="1">
    <location>
        <begin position="23"/>
        <end position="296"/>
    </location>
</feature>
<dbReference type="AlphaFoldDB" id="A0A1X3CHQ4"/>